<reference evidence="2 3" key="1">
    <citation type="submission" date="2022-08" db="EMBL/GenBank/DDBJ databases">
        <title>novel species in genus Aeromicrobium.</title>
        <authorList>
            <person name="Ye L."/>
        </authorList>
    </citation>
    <scope>NUCLEOTIDE SEQUENCE [LARGE SCALE GENOMIC DNA]</scope>
    <source>
        <strain evidence="3">zg-Y1379</strain>
    </source>
</reference>
<feature type="domain" description="Lon N-terminal" evidence="1">
    <location>
        <begin position="4"/>
        <end position="198"/>
    </location>
</feature>
<dbReference type="PANTHER" id="PTHR46732:SF8">
    <property type="entry name" value="ATP-DEPENDENT PROTEASE LA (LON) DOMAIN PROTEIN"/>
    <property type="match status" value="1"/>
</dbReference>
<dbReference type="Proteomes" id="UP001316184">
    <property type="component" value="Chromosome"/>
</dbReference>
<evidence type="ECO:0000259" key="1">
    <source>
        <dbReference type="PROSITE" id="PS51787"/>
    </source>
</evidence>
<protein>
    <submittedName>
        <fullName evidence="2">LON peptidase substrate-binding domain-containing protein</fullName>
    </submittedName>
</protein>
<dbReference type="RefSeq" id="WP_232402310.1">
    <property type="nucleotide sequence ID" value="NZ_CP102173.1"/>
</dbReference>
<evidence type="ECO:0000313" key="3">
    <source>
        <dbReference type="Proteomes" id="UP001316184"/>
    </source>
</evidence>
<keyword evidence="3" id="KW-1185">Reference proteome</keyword>
<sequence>MDELADIPMFPLGSVLFPAMPLALRVFEPRYLQLLQDVMPDGTSEFGVVLIERGQEVGGGEKRFDIGTVCQIADVKVADGYLAVLGEGTRRIEVVEWLAEDPYPRARVRELPPLVWDESLLSRREQTEALVRRTLLQASEFEDQAWSASVQLSEDPVESLWQLAAVAPLGPLDQLRLLRCATPRELLDAIFIATQDAGEIYDARGTQGP</sequence>
<name>A0ABY5M659_9ACTN</name>
<dbReference type="Pfam" id="PF02190">
    <property type="entry name" value="LON_substr_bdg"/>
    <property type="match status" value="1"/>
</dbReference>
<accession>A0ABY5M659</accession>
<dbReference type="EMBL" id="CP102173">
    <property type="protein sequence ID" value="UUP13655.1"/>
    <property type="molecule type" value="Genomic_DNA"/>
</dbReference>
<dbReference type="SUPFAM" id="SSF88697">
    <property type="entry name" value="PUA domain-like"/>
    <property type="match status" value="1"/>
</dbReference>
<evidence type="ECO:0000313" key="2">
    <source>
        <dbReference type="EMBL" id="UUP13655.1"/>
    </source>
</evidence>
<proteinExistence type="predicted"/>
<gene>
    <name evidence="2" type="ORF">NQV15_17670</name>
</gene>
<dbReference type="InterPro" id="IPR046336">
    <property type="entry name" value="Lon_prtase_N_sf"/>
</dbReference>
<dbReference type="Gene3D" id="2.30.130.40">
    <property type="entry name" value="LON domain-like"/>
    <property type="match status" value="1"/>
</dbReference>
<dbReference type="PANTHER" id="PTHR46732">
    <property type="entry name" value="ATP-DEPENDENT PROTEASE LA (LON) DOMAIN PROTEIN"/>
    <property type="match status" value="1"/>
</dbReference>
<dbReference type="PROSITE" id="PS51787">
    <property type="entry name" value="LON_N"/>
    <property type="match status" value="1"/>
</dbReference>
<dbReference type="InterPro" id="IPR003111">
    <property type="entry name" value="Lon_prtase_N"/>
</dbReference>
<organism evidence="2 3">
    <name type="scientific">Aeromicrobium wangtongii</name>
    <dbReference type="NCBI Taxonomy" id="2969247"/>
    <lineage>
        <taxon>Bacteria</taxon>
        <taxon>Bacillati</taxon>
        <taxon>Actinomycetota</taxon>
        <taxon>Actinomycetes</taxon>
        <taxon>Propionibacteriales</taxon>
        <taxon>Nocardioidaceae</taxon>
        <taxon>Aeromicrobium</taxon>
    </lineage>
</organism>
<dbReference type="InterPro" id="IPR015947">
    <property type="entry name" value="PUA-like_sf"/>
</dbReference>
<dbReference type="SMART" id="SM00464">
    <property type="entry name" value="LON"/>
    <property type="match status" value="1"/>
</dbReference>